<evidence type="ECO:0000313" key="1">
    <source>
        <dbReference type="EMBL" id="MBB5715801.1"/>
    </source>
</evidence>
<dbReference type="RefSeq" id="WP_184058437.1">
    <property type="nucleotide sequence ID" value="NZ_JACIJK010000007.1"/>
</dbReference>
<accession>A0A7W9BER0</accession>
<gene>
    <name evidence="1" type="ORF">FHS94_002656</name>
</gene>
<dbReference type="Proteomes" id="UP000546200">
    <property type="component" value="Unassembled WGS sequence"/>
</dbReference>
<protein>
    <submittedName>
        <fullName evidence="1">Uncharacterized protein</fullName>
    </submittedName>
</protein>
<reference evidence="1 2" key="1">
    <citation type="submission" date="2020-08" db="EMBL/GenBank/DDBJ databases">
        <title>Genomic Encyclopedia of Type Strains, Phase IV (KMG-IV): sequencing the most valuable type-strain genomes for metagenomic binning, comparative biology and taxonomic classification.</title>
        <authorList>
            <person name="Goeker M."/>
        </authorList>
    </citation>
    <scope>NUCLEOTIDE SEQUENCE [LARGE SCALE GENOMIC DNA]</scope>
    <source>
        <strain evidence="1 2">DSM 100044</strain>
    </source>
</reference>
<dbReference type="AlphaFoldDB" id="A0A7W9BER0"/>
<name>A0A7W9BER0_9SPHN</name>
<sequence>MSVITHHACPQTTVVVEAPRGTDAIGLALRGVYRRDRSLPPDIRLTLDRLDGVAIADVSDRG</sequence>
<evidence type="ECO:0000313" key="2">
    <source>
        <dbReference type="Proteomes" id="UP000546200"/>
    </source>
</evidence>
<organism evidence="1 2">
    <name type="scientific">Sphingomonas aerophila</name>
    <dbReference type="NCBI Taxonomy" id="1344948"/>
    <lineage>
        <taxon>Bacteria</taxon>
        <taxon>Pseudomonadati</taxon>
        <taxon>Pseudomonadota</taxon>
        <taxon>Alphaproteobacteria</taxon>
        <taxon>Sphingomonadales</taxon>
        <taxon>Sphingomonadaceae</taxon>
        <taxon>Sphingomonas</taxon>
    </lineage>
</organism>
<proteinExistence type="predicted"/>
<comment type="caution">
    <text evidence="1">The sequence shown here is derived from an EMBL/GenBank/DDBJ whole genome shotgun (WGS) entry which is preliminary data.</text>
</comment>
<dbReference type="EMBL" id="JACIJK010000007">
    <property type="protein sequence ID" value="MBB5715801.1"/>
    <property type="molecule type" value="Genomic_DNA"/>
</dbReference>
<keyword evidence="2" id="KW-1185">Reference proteome</keyword>